<dbReference type="GeneID" id="110786871"/>
<feature type="transmembrane region" description="Helical" evidence="4">
    <location>
        <begin position="12"/>
        <end position="30"/>
    </location>
</feature>
<evidence type="ECO:0000256" key="4">
    <source>
        <dbReference type="SAM" id="Phobius"/>
    </source>
</evidence>
<dbReference type="GO" id="GO:0008270">
    <property type="term" value="F:zinc ion binding"/>
    <property type="evidence" value="ECO:0000318"/>
    <property type="project" value="GO_Central"/>
</dbReference>
<keyword evidence="3" id="KW-0862">Zinc</keyword>
<keyword evidence="2" id="KW-0479">Metal-binding</keyword>
<reference evidence="6" key="2">
    <citation type="submission" date="2025-08" db="UniProtKB">
        <authorList>
            <consortium name="RefSeq"/>
        </authorList>
    </citation>
    <scope>IDENTIFICATION</scope>
    <source>
        <tissue evidence="6">Leaf</tissue>
    </source>
</reference>
<keyword evidence="4" id="KW-0812">Transmembrane</keyword>
<evidence type="ECO:0000313" key="6">
    <source>
        <dbReference type="RefSeq" id="XP_021847142.2"/>
    </source>
</evidence>
<reference evidence="5" key="1">
    <citation type="journal article" date="2021" name="Nat. Commun.">
        <title>Genomic analyses provide insights into spinach domestication and the genetic basis of agronomic traits.</title>
        <authorList>
            <person name="Cai X."/>
            <person name="Sun X."/>
            <person name="Xu C."/>
            <person name="Sun H."/>
            <person name="Wang X."/>
            <person name="Ge C."/>
            <person name="Zhang Z."/>
            <person name="Wang Q."/>
            <person name="Fei Z."/>
            <person name="Jiao C."/>
            <person name="Wang Q."/>
        </authorList>
    </citation>
    <scope>NUCLEOTIDE SEQUENCE [LARGE SCALE GENOMIC DNA]</scope>
    <source>
        <strain evidence="5">cv. Varoflay</strain>
    </source>
</reference>
<dbReference type="SUPFAM" id="SSF141678">
    <property type="entry name" value="MAL13P1.257-like"/>
    <property type="match status" value="1"/>
</dbReference>
<evidence type="ECO:0000313" key="5">
    <source>
        <dbReference type="Proteomes" id="UP000813463"/>
    </source>
</evidence>
<keyword evidence="4" id="KW-0472">Membrane</keyword>
<sequence length="202" mass="22661">FYLIPGFSASTLLGVVSPLFVLLILCLVSVDPSRKSSLYEFWHKQLKCGGCGEVTKKETCAARRLVSPIFKEFSYLFKKVSPIPIPKGFANLVQKCKGCGRVGSVQLIPGAGRPLKREDFDSGRYAVLMSFRCQGFEPDEYSFGGHWRVESTKGSVYEDVDLSEGDWAEYDEDEAMPVSVCNLKARFVRINHKLRVFPALFL</sequence>
<accession>A0A9R0IDJ2</accession>
<keyword evidence="4" id="KW-1133">Transmembrane helix</keyword>
<dbReference type="KEGG" id="soe:110786871"/>
<gene>
    <name evidence="6" type="primary">LOC110786871</name>
</gene>
<dbReference type="Proteomes" id="UP000813463">
    <property type="component" value="Chromosome 1"/>
</dbReference>
<name>A0A9R0IDJ2_SPIOL</name>
<dbReference type="RefSeq" id="XP_021847142.2">
    <property type="nucleotide sequence ID" value="XM_021991450.2"/>
</dbReference>
<organism evidence="5 6">
    <name type="scientific">Spinacia oleracea</name>
    <name type="common">Spinach</name>
    <dbReference type="NCBI Taxonomy" id="3562"/>
    <lineage>
        <taxon>Eukaryota</taxon>
        <taxon>Viridiplantae</taxon>
        <taxon>Streptophyta</taxon>
        <taxon>Embryophyta</taxon>
        <taxon>Tracheophyta</taxon>
        <taxon>Spermatophyta</taxon>
        <taxon>Magnoliopsida</taxon>
        <taxon>eudicotyledons</taxon>
        <taxon>Gunneridae</taxon>
        <taxon>Pentapetalae</taxon>
        <taxon>Caryophyllales</taxon>
        <taxon>Chenopodiaceae</taxon>
        <taxon>Chenopodioideae</taxon>
        <taxon>Anserineae</taxon>
        <taxon>Spinacia</taxon>
    </lineage>
</organism>
<dbReference type="AlphaFoldDB" id="A0A9R0IDJ2"/>
<comment type="similarity">
    <text evidence="1">Belongs to the UPF0587 family.</text>
</comment>
<evidence type="ECO:0000256" key="2">
    <source>
        <dbReference type="ARBA" id="ARBA00022723"/>
    </source>
</evidence>
<proteinExistence type="inferred from homology"/>
<dbReference type="PANTHER" id="PTHR12857:SF0">
    <property type="entry name" value="CXXC MOTIF CONTAINING ZINC BINDING PROTEIN"/>
    <property type="match status" value="1"/>
</dbReference>
<evidence type="ECO:0000256" key="1">
    <source>
        <dbReference type="ARBA" id="ARBA00007818"/>
    </source>
</evidence>
<evidence type="ECO:0000256" key="3">
    <source>
        <dbReference type="ARBA" id="ARBA00022833"/>
    </source>
</evidence>
<protein>
    <submittedName>
        <fullName evidence="6">Uncharacterized protein</fullName>
    </submittedName>
</protein>
<keyword evidence="5" id="KW-1185">Reference proteome</keyword>
<dbReference type="InterPro" id="IPR008584">
    <property type="entry name" value="CXXC_Zn-binding_euk"/>
</dbReference>
<dbReference type="PANTHER" id="PTHR12857">
    <property type="entry name" value="CXXC MOTIF CONTAINING ZINC BINDING PROTEIN"/>
    <property type="match status" value="1"/>
</dbReference>
<dbReference type="Pfam" id="PF05907">
    <property type="entry name" value="CXXC_Zn-b_euk"/>
    <property type="match status" value="1"/>
</dbReference>
<feature type="non-terminal residue" evidence="6">
    <location>
        <position position="1"/>
    </location>
</feature>